<comment type="caution">
    <text evidence="3">The sequence shown here is derived from an EMBL/GenBank/DDBJ whole genome shotgun (WGS) entry which is preliminary data.</text>
</comment>
<evidence type="ECO:0000313" key="3">
    <source>
        <dbReference type="EMBL" id="KAB8164723.1"/>
    </source>
</evidence>
<proteinExistence type="inferred from homology"/>
<dbReference type="Proteomes" id="UP000314251">
    <property type="component" value="Unassembled WGS sequence"/>
</dbReference>
<dbReference type="PANTHER" id="PTHR43639">
    <property type="entry name" value="OXIDOREDUCTASE, SHORT-CHAIN DEHYDROGENASE/REDUCTASE FAMILY (AFU_ORTHOLOGUE AFUA_5G02870)"/>
    <property type="match status" value="1"/>
</dbReference>
<dbReference type="PRINTS" id="PR00081">
    <property type="entry name" value="GDHRDH"/>
</dbReference>
<dbReference type="SUPFAM" id="SSF51735">
    <property type="entry name" value="NAD(P)-binding Rossmann-fold domains"/>
    <property type="match status" value="1"/>
</dbReference>
<dbReference type="GO" id="GO:0016491">
    <property type="term" value="F:oxidoreductase activity"/>
    <property type="evidence" value="ECO:0007669"/>
    <property type="project" value="UniProtKB-KW"/>
</dbReference>
<dbReference type="Gene3D" id="3.40.50.720">
    <property type="entry name" value="NAD(P)-binding Rossmann-like Domain"/>
    <property type="match status" value="1"/>
</dbReference>
<dbReference type="InterPro" id="IPR036291">
    <property type="entry name" value="NAD(P)-bd_dom_sf"/>
</dbReference>
<dbReference type="CDD" id="cd05233">
    <property type="entry name" value="SDR_c"/>
    <property type="match status" value="1"/>
</dbReference>
<dbReference type="PRINTS" id="PR00080">
    <property type="entry name" value="SDRFAMILY"/>
</dbReference>
<dbReference type="EMBL" id="VDLY02000009">
    <property type="protein sequence ID" value="KAB8164723.1"/>
    <property type="molecule type" value="Genomic_DNA"/>
</dbReference>
<accession>A0A5N6A9N6</accession>
<organism evidence="3 4">
    <name type="scientific">Streptomyces mimosae</name>
    <dbReference type="NCBI Taxonomy" id="2586635"/>
    <lineage>
        <taxon>Bacteria</taxon>
        <taxon>Bacillati</taxon>
        <taxon>Actinomycetota</taxon>
        <taxon>Actinomycetes</taxon>
        <taxon>Kitasatosporales</taxon>
        <taxon>Streptomycetaceae</taxon>
        <taxon>Streptomyces</taxon>
    </lineage>
</organism>
<gene>
    <name evidence="3" type="ORF">FH607_015640</name>
</gene>
<evidence type="ECO:0000256" key="1">
    <source>
        <dbReference type="ARBA" id="ARBA00006484"/>
    </source>
</evidence>
<evidence type="ECO:0000256" key="2">
    <source>
        <dbReference type="ARBA" id="ARBA00023002"/>
    </source>
</evidence>
<evidence type="ECO:0000313" key="4">
    <source>
        <dbReference type="Proteomes" id="UP000314251"/>
    </source>
</evidence>
<name>A0A5N6A9N6_9ACTN</name>
<sequence length="223" mass="23182">MALPAGLPRLLIPGVLPGPGPVRRGNSAACEADLADPTAPARLLDAAEELLGPVDILVNNASGWVQDSFAAGRPDAVGRTSGPVTPETVARQFAVDAHAPALLIAEFARRHRERGAYWGRIVGLTSGGGELGFPGEVSYGAAKAAQTHYTLSAAAELARQGITANVVHPPVTDTGWITDEVRAFVENSTTHFHVAAPEEVAETIAFLVSDEAALVTGNLITLR</sequence>
<dbReference type="Pfam" id="PF13561">
    <property type="entry name" value="adh_short_C2"/>
    <property type="match status" value="1"/>
</dbReference>
<dbReference type="InterPro" id="IPR002347">
    <property type="entry name" value="SDR_fam"/>
</dbReference>
<comment type="similarity">
    <text evidence="1">Belongs to the short-chain dehydrogenases/reductases (SDR) family.</text>
</comment>
<keyword evidence="4" id="KW-1185">Reference proteome</keyword>
<dbReference type="AlphaFoldDB" id="A0A5N6A9N6"/>
<dbReference type="PANTHER" id="PTHR43639:SF1">
    <property type="entry name" value="SHORT-CHAIN DEHYDROGENASE_REDUCTASE FAMILY PROTEIN"/>
    <property type="match status" value="1"/>
</dbReference>
<reference evidence="3" key="1">
    <citation type="submission" date="2019-10" db="EMBL/GenBank/DDBJ databases">
        <title>Nonomuraea sp. nov., isolated from Phyllanthus amarus.</title>
        <authorList>
            <person name="Klykleung N."/>
            <person name="Tanasupawat S."/>
        </authorList>
    </citation>
    <scope>NUCLEOTIDE SEQUENCE [LARGE SCALE GENOMIC DNA]</scope>
    <source>
        <strain evidence="3">3MP-10</strain>
    </source>
</reference>
<protein>
    <submittedName>
        <fullName evidence="3">SDR family oxidoreductase</fullName>
    </submittedName>
</protein>
<dbReference type="OrthoDB" id="9803333at2"/>
<keyword evidence="2" id="KW-0560">Oxidoreductase</keyword>